<organism evidence="1 2">
    <name type="scientific">Mycobacterium servetii</name>
    <dbReference type="NCBI Taxonomy" id="3237418"/>
    <lineage>
        <taxon>Bacteria</taxon>
        <taxon>Bacillati</taxon>
        <taxon>Actinomycetota</taxon>
        <taxon>Actinomycetes</taxon>
        <taxon>Mycobacteriales</taxon>
        <taxon>Mycobacteriaceae</taxon>
        <taxon>Mycobacterium</taxon>
    </lineage>
</organism>
<dbReference type="RefSeq" id="WP_369742168.1">
    <property type="nucleotide sequence ID" value="NZ_JBGEDP010000003.1"/>
</dbReference>
<proteinExistence type="predicted"/>
<name>A0ABV4C9B9_9MYCO</name>
<comment type="caution">
    <text evidence="1">The sequence shown here is derived from an EMBL/GenBank/DDBJ whole genome shotgun (WGS) entry which is preliminary data.</text>
</comment>
<dbReference type="Proteomes" id="UP001564760">
    <property type="component" value="Unassembled WGS sequence"/>
</dbReference>
<gene>
    <name evidence="1" type="ORF">AB8998_31350</name>
</gene>
<protein>
    <submittedName>
        <fullName evidence="1">Uncharacterized protein</fullName>
    </submittedName>
</protein>
<reference evidence="1 2" key="1">
    <citation type="submission" date="2024-08" db="EMBL/GenBank/DDBJ databases">
        <title>Mycobacterium servetensis sp. nov., a novel rapid-growing mycobacterial species recovered from a human patient in Zaragoza, Spain.</title>
        <authorList>
            <person name="Tristancho-Baro A.I."/>
            <person name="Buenestado-Serrano S."/>
            <person name="Garcia De Viedma D."/>
            <person name="Milagro-Beamonte A."/>
            <person name="Burillo N."/>
            <person name="Sanz S."/>
            <person name="Lopez-Calleja A.I."/>
            <person name="Penas-Utrilla D."/>
            <person name="Guardingo M."/>
            <person name="Garcia M.J."/>
            <person name="Vinuelas-Bayon J."/>
        </authorList>
    </citation>
    <scope>NUCLEOTIDE SEQUENCE [LARGE SCALE GENOMIC DNA]</scope>
    <source>
        <strain evidence="2">HUMS_12744610</strain>
    </source>
</reference>
<accession>A0ABV4C9B9</accession>
<dbReference type="EMBL" id="JBGEDP010000003">
    <property type="protein sequence ID" value="MEY8019144.1"/>
    <property type="molecule type" value="Genomic_DNA"/>
</dbReference>
<evidence type="ECO:0000313" key="1">
    <source>
        <dbReference type="EMBL" id="MEY8019144.1"/>
    </source>
</evidence>
<sequence>MHQIILSQFVDDDDDVITTASTDPEALSVSVLRTGEIVDVDVDSQRMRPLGVDGFSELFVACAQAAFASRYDSLPQA</sequence>
<evidence type="ECO:0000313" key="2">
    <source>
        <dbReference type="Proteomes" id="UP001564760"/>
    </source>
</evidence>
<keyword evidence="2" id="KW-1185">Reference proteome</keyword>